<gene>
    <name evidence="1" type="ORF">LSAA_216</name>
</gene>
<keyword evidence="2" id="KW-1185">Reference proteome</keyword>
<evidence type="ECO:0000313" key="2">
    <source>
        <dbReference type="Proteomes" id="UP000675881"/>
    </source>
</evidence>
<accession>A0A817FBQ0</accession>
<sequence length="183" mass="21155">MFKNLVDLSKCSYSHLSFTLRSIFPSSTPDLIQLCQETPLRNALLMTRSGNDMEARVRVRGYHEVTYQHKGSILKKVSGQSIYLFIIPLRTLSTKFMPRRIVDNASFREVKEFNNEDSIKLRRSVILNSTLIAKVFQFEICIGIVICILDKCYGVSKLKLDNLNNQKDGIFIPRIPSIFWIYL</sequence>
<proteinExistence type="predicted"/>
<name>A0A817FBQ0_LEPSM</name>
<dbReference type="Proteomes" id="UP000675881">
    <property type="component" value="Unassembled WGS sequence"/>
</dbReference>
<reference evidence="1" key="1">
    <citation type="submission" date="2021-02" db="EMBL/GenBank/DDBJ databases">
        <authorList>
            <person name="Bekaert M."/>
        </authorList>
    </citation>
    <scope>NUCLEOTIDE SEQUENCE</scope>
    <source>
        <strain evidence="1">IoA-00</strain>
    </source>
</reference>
<comment type="caution">
    <text evidence="1">The sequence shown here is derived from an EMBL/GenBank/DDBJ whole genome shotgun (WGS) entry which is preliminary data.</text>
</comment>
<organism evidence="1 2">
    <name type="scientific">Lepeophtheirus salmonis</name>
    <name type="common">Salmon louse</name>
    <name type="synonym">Caligus salmonis</name>
    <dbReference type="NCBI Taxonomy" id="72036"/>
    <lineage>
        <taxon>Eukaryota</taxon>
        <taxon>Metazoa</taxon>
        <taxon>Ecdysozoa</taxon>
        <taxon>Arthropoda</taxon>
        <taxon>Crustacea</taxon>
        <taxon>Multicrustacea</taxon>
        <taxon>Hexanauplia</taxon>
        <taxon>Copepoda</taxon>
        <taxon>Siphonostomatoida</taxon>
        <taxon>Caligidae</taxon>
        <taxon>Lepeophtheirus</taxon>
    </lineage>
</organism>
<dbReference type="EMBL" id="CAJNVT010000068">
    <property type="protein sequence ID" value="CAF2744476.1"/>
    <property type="molecule type" value="Genomic_DNA"/>
</dbReference>
<protein>
    <submittedName>
        <fullName evidence="1">(salmon louse) hypothetical protein</fullName>
    </submittedName>
</protein>
<dbReference type="AlphaFoldDB" id="A0A817FBQ0"/>
<evidence type="ECO:0000313" key="1">
    <source>
        <dbReference type="EMBL" id="CAF2744476.1"/>
    </source>
</evidence>